<proteinExistence type="predicted"/>
<name>A0ACB8RX40_9AGAM</name>
<sequence length="1123" mass="123464">MLTSVQAPANAVILLPARRPHRLVLATRFLHASGHARYAVSASPSRAVVTKKKYADLPTTGLRSNGTPLTPLGLWDHGRKAKSSRHDAVDRSRPDHVESVSPEPPDTLAATGLSLDGSDLQATVPVTTRKKRVKKASVEIETLIEDVDEVPLWSETAAVVKDAPVKSRRRRRTKAELAAESDASRSRQPRNQLATEILENLAKFPHCILLTRVGQFYESYFDQAAEVARILNIKLTSRSWDGQRILMCGFPIMHLQKYLKTLVQHNARFVALCEEFPRPVVAGSKPTFDRRVARVITPGTLIDEPFLNRHENNYLLSIGFATTAGDPYSSSTSVGLAWIDVSTGEFFTKDSSSESLRDELVRIGPREIVLSKELENASTHPIRTAVREENTVTSYILPTGKSQAHVAESQTSNTDNVIPSAEEASLKISFSASETAAIDLLTTYLHANLLEHMPRLSLPSREGIEQRMQIDSHTIKALEIREGMREGGVTGSLLSVVKRTVTSSGTRLLARWLCSPSTSLSEINARQSLVAFFHTRPHLRSDLVELLQGIDDATRIVQKFLLGRGDAGDLSSVSGTIATWDSIRKRVELEKLMEGREKGIIVEEEWTSMDALMSRMDSLETLAQTIGKALEGVNVQGEDTEAFEAADSGSSSDAGLSSLEEPRFQTEYCWTINPDFSPELVALHAQLNELLTQRDQLERHLQRAFDAPSLTLRSSPMQGLHVHVARSKRDAARLKTSGEFVVMSESKSTSSFFHRDWSKLGKEIIQTSYDITVTEKQAFELLRNEVNMNETLLRRNARIVDELDVTLGFANLASEMKFVRPTVTDDCSFHVVNGRHPTVELGLLSNGRVFTPNTVSFSSDSRLHIITGPNMAGKSTLLRQTALVALLAQAGSYVPADHATIGIVDRLFSRVGAKDDLFRDRSTFMVEMLETAEILHRATPNSLVIMDEVGRGTTVKDGLAIAFATVHHLYATNRSRVLFATHFHELTDMLGCSADHKGQGPFEQVGFFCTDVDETHDGHFAYSYRLKPGVNRDSHGLKVAQLAGMPAAALALAEGVLSRLRDGGGAAALDRAGLQALGHSFIPDGLPPPPSAHQENPTSLSPLHVNSKSEAWYSPGASQWPLP</sequence>
<reference evidence="1" key="2">
    <citation type="journal article" date="2022" name="New Phytol.">
        <title>Evolutionary transition to the ectomycorrhizal habit in the genomes of a hyperdiverse lineage of mushroom-forming fungi.</title>
        <authorList>
            <person name="Looney B."/>
            <person name="Miyauchi S."/>
            <person name="Morin E."/>
            <person name="Drula E."/>
            <person name="Courty P.E."/>
            <person name="Kohler A."/>
            <person name="Kuo A."/>
            <person name="LaButti K."/>
            <person name="Pangilinan J."/>
            <person name="Lipzen A."/>
            <person name="Riley R."/>
            <person name="Andreopoulos W."/>
            <person name="He G."/>
            <person name="Johnson J."/>
            <person name="Nolan M."/>
            <person name="Tritt A."/>
            <person name="Barry K.W."/>
            <person name="Grigoriev I.V."/>
            <person name="Nagy L.G."/>
            <person name="Hibbett D."/>
            <person name="Henrissat B."/>
            <person name="Matheny P.B."/>
            <person name="Labbe J."/>
            <person name="Martin F.M."/>
        </authorList>
    </citation>
    <scope>NUCLEOTIDE SEQUENCE</scope>
    <source>
        <strain evidence="1">FP105234-sp</strain>
    </source>
</reference>
<keyword evidence="2" id="KW-1185">Reference proteome</keyword>
<evidence type="ECO:0000313" key="1">
    <source>
        <dbReference type="EMBL" id="KAI0048387.1"/>
    </source>
</evidence>
<gene>
    <name evidence="1" type="ORF">FA95DRAFT_1678333</name>
</gene>
<reference evidence="1" key="1">
    <citation type="submission" date="2021-02" db="EMBL/GenBank/DDBJ databases">
        <authorList>
            <consortium name="DOE Joint Genome Institute"/>
            <person name="Ahrendt S."/>
            <person name="Looney B.P."/>
            <person name="Miyauchi S."/>
            <person name="Morin E."/>
            <person name="Drula E."/>
            <person name="Courty P.E."/>
            <person name="Chicoki N."/>
            <person name="Fauchery L."/>
            <person name="Kohler A."/>
            <person name="Kuo A."/>
            <person name="Labutti K."/>
            <person name="Pangilinan J."/>
            <person name="Lipzen A."/>
            <person name="Riley R."/>
            <person name="Andreopoulos W."/>
            <person name="He G."/>
            <person name="Johnson J."/>
            <person name="Barry K.W."/>
            <person name="Grigoriev I.V."/>
            <person name="Nagy L."/>
            <person name="Hibbett D."/>
            <person name="Henrissat B."/>
            <person name="Matheny P.B."/>
            <person name="Labbe J."/>
            <person name="Martin F."/>
        </authorList>
    </citation>
    <scope>NUCLEOTIDE SEQUENCE</scope>
    <source>
        <strain evidence="1">FP105234-sp</strain>
    </source>
</reference>
<dbReference type="EMBL" id="MU275887">
    <property type="protein sequence ID" value="KAI0048387.1"/>
    <property type="molecule type" value="Genomic_DNA"/>
</dbReference>
<organism evidence="1 2">
    <name type="scientific">Auriscalpium vulgare</name>
    <dbReference type="NCBI Taxonomy" id="40419"/>
    <lineage>
        <taxon>Eukaryota</taxon>
        <taxon>Fungi</taxon>
        <taxon>Dikarya</taxon>
        <taxon>Basidiomycota</taxon>
        <taxon>Agaricomycotina</taxon>
        <taxon>Agaricomycetes</taxon>
        <taxon>Russulales</taxon>
        <taxon>Auriscalpiaceae</taxon>
        <taxon>Auriscalpium</taxon>
    </lineage>
</organism>
<comment type="caution">
    <text evidence="1">The sequence shown here is derived from an EMBL/GenBank/DDBJ whole genome shotgun (WGS) entry which is preliminary data.</text>
</comment>
<evidence type="ECO:0000313" key="2">
    <source>
        <dbReference type="Proteomes" id="UP000814033"/>
    </source>
</evidence>
<accession>A0ACB8RX40</accession>
<dbReference type="Proteomes" id="UP000814033">
    <property type="component" value="Unassembled WGS sequence"/>
</dbReference>
<protein>
    <submittedName>
        <fullName evidence="1">Uncharacterized protein</fullName>
    </submittedName>
</protein>